<evidence type="ECO:0000313" key="4">
    <source>
        <dbReference type="Proteomes" id="UP001280581"/>
    </source>
</evidence>
<feature type="region of interest" description="Disordered" evidence="1">
    <location>
        <begin position="974"/>
        <end position="1001"/>
    </location>
</feature>
<sequence>MAMFTISPHTRVADPATPVHSPHHSVHSSASSRLSLRNLTLHEYRKQQNSPASQATPPGKTLRRKAAASGLKEIERVPSLSRTPLSPARVPPRPLHISQSTHSLYTYQQLPPSPPHQEHDLTADEIFRSQSAEPSIQHSSFEKLPPLAPVTSNQPRLSPLRTASIPSVQDPTLNASQSTPSSFSLSRFPRPPDLVNTPLSPLSNDNDTPRVNTISFTSTAPATPPATPAVIHYRGASFDLVNPHNSLVLDNIVTPSRDLDSSDYLPLRTSEDPLDSPEMAPKRALYGDLSSAYAHIITRNGDELPGSLALNMPLPPTPVAQSPGSLSFDSPMQSPELPQAERKPATESRFSLKQLTRSLTNRFSKAPEKPHEEELHEFSDSRVSLASASFDGEFPRPLERSYQPLTPKSATFSDEPTTPVSPLDQAVNLMSQHSSLPSVERSRYPAQRVVSAPLSSMIPDSPSIELGRAEVEHPYMSDANLSTRSYYDDLASLYPSSSVYTSGSRRQSGYMQSRSSNRKSNRYSMRANDDLDALADEYKSDISPLHMNSQRTSRHVSYPLGQALLHRSLQPESDKTDTISKFIDQYKGVNGRNSSPHLFNGANEETTGALDSSSDVSSIAEPAEQLDNQFEFDSYHPKVETKEKPGLNPEAVGFGRLLAPPPGNPPSTMAPLAPAFEYDEAFDSPKRSDLSSKVASYGDTRQLLQISSQCVAYNSAPTQQTLKSSSSYSQPGISSDLRTSQNLMEQEAAKIPAIWMKRISSHNLLRSKSKGNPQEALEDDNLSDLANYEDEVDLADLADWETVGNGSPRRYVRDSLGESLADYSSSDGTHSSRDSMGFSGSFPVYDGLTQENGTTQYRHSGSFHNHSNPFASSPPRLSAGATMPLMVPDHQENLLSSSPPASSTVPAFYGRGHDMGNCPGSPQQERFPCVPWTNPYSFSEKETQELLASGPNEEILYENEEGGDFHQSYVSQEFSSPAQPPKSAFPTGTTMGSEFGVPNSRENSFSKLTVVGPKGNLTGTPHGTGMHDAGSSVADNSSPGAILDSSPLVSPAGRPTGYHVFKSAATRNASVNPEAADYFGVHATSNARSNAPGRQEASERMGFVNRITPTISTPSVKQEASPSRASILPQEPARTDPGRRAKRLSLRSPIPVTPRDSRRRGSRAAVPGQTKLRQMVLAPSAQTLSSSDLSINDSGVLSSPDSARPSTSNTHTPLRAHASPLTLRKMFANEHSPHLLCPERLIDPEFEAERRHVSWVIFTVFCALPPALILYRWMGDLVIVNVTKGRFTRVDPKPKQIALGAGIAVNVSIVAGILLPILIAHATGTL</sequence>
<feature type="compositionally biased region" description="Low complexity" evidence="1">
    <location>
        <begin position="176"/>
        <end position="188"/>
    </location>
</feature>
<feature type="compositionally biased region" description="Low complexity" evidence="1">
    <location>
        <begin position="27"/>
        <end position="39"/>
    </location>
</feature>
<dbReference type="Proteomes" id="UP001280581">
    <property type="component" value="Unassembled WGS sequence"/>
</dbReference>
<feature type="compositionally biased region" description="Low complexity" evidence="1">
    <location>
        <begin position="724"/>
        <end position="735"/>
    </location>
</feature>
<feature type="compositionally biased region" description="Polar residues" evidence="1">
    <location>
        <begin position="164"/>
        <end position="175"/>
    </location>
</feature>
<keyword evidence="4" id="KW-1185">Reference proteome</keyword>
<reference evidence="3 4" key="1">
    <citation type="submission" date="2021-02" db="EMBL/GenBank/DDBJ databases">
        <title>Genome assembly of Pseudopithomyces chartarum.</title>
        <authorList>
            <person name="Jauregui R."/>
            <person name="Singh J."/>
            <person name="Voisey C."/>
        </authorList>
    </citation>
    <scope>NUCLEOTIDE SEQUENCE [LARGE SCALE GENOMIC DNA]</scope>
    <source>
        <strain evidence="3 4">AGR01</strain>
    </source>
</reference>
<feature type="compositionally biased region" description="Polar residues" evidence="1">
    <location>
        <begin position="1180"/>
        <end position="1212"/>
    </location>
</feature>
<feature type="compositionally biased region" description="Polar residues" evidence="1">
    <location>
        <begin position="403"/>
        <end position="419"/>
    </location>
</feature>
<feature type="compositionally biased region" description="Polar residues" evidence="1">
    <location>
        <begin position="1108"/>
        <end position="1124"/>
    </location>
</feature>
<feature type="region of interest" description="Disordered" evidence="1">
    <location>
        <begin position="1"/>
        <end position="71"/>
    </location>
</feature>
<feature type="compositionally biased region" description="Polar residues" evidence="1">
    <location>
        <begin position="497"/>
        <end position="512"/>
    </location>
</feature>
<feature type="transmembrane region" description="Helical" evidence="2">
    <location>
        <begin position="1296"/>
        <end position="1319"/>
    </location>
</feature>
<comment type="caution">
    <text evidence="3">The sequence shown here is derived from an EMBL/GenBank/DDBJ whole genome shotgun (WGS) entry which is preliminary data.</text>
</comment>
<feature type="region of interest" description="Disordered" evidence="1">
    <location>
        <begin position="718"/>
        <end position="739"/>
    </location>
</feature>
<feature type="region of interest" description="Disordered" evidence="1">
    <location>
        <begin position="842"/>
        <end position="882"/>
    </location>
</feature>
<name>A0AAN6RFF1_9PLEO</name>
<dbReference type="EMBL" id="WVTA01000015">
    <property type="protein sequence ID" value="KAK3201953.1"/>
    <property type="molecule type" value="Genomic_DNA"/>
</dbReference>
<accession>A0AAN6RFF1</accession>
<feature type="compositionally biased region" description="Polar residues" evidence="1">
    <location>
        <begin position="47"/>
        <end position="56"/>
    </location>
</feature>
<feature type="transmembrane region" description="Helical" evidence="2">
    <location>
        <begin position="1253"/>
        <end position="1275"/>
    </location>
</feature>
<proteinExistence type="predicted"/>
<feature type="compositionally biased region" description="Polar residues" evidence="1">
    <location>
        <begin position="849"/>
        <end position="871"/>
    </location>
</feature>
<keyword evidence="2" id="KW-0812">Transmembrane</keyword>
<organism evidence="3 4">
    <name type="scientific">Pseudopithomyces chartarum</name>
    <dbReference type="NCBI Taxonomy" id="1892770"/>
    <lineage>
        <taxon>Eukaryota</taxon>
        <taxon>Fungi</taxon>
        <taxon>Dikarya</taxon>
        <taxon>Ascomycota</taxon>
        <taxon>Pezizomycotina</taxon>
        <taxon>Dothideomycetes</taxon>
        <taxon>Pleosporomycetidae</taxon>
        <taxon>Pleosporales</taxon>
        <taxon>Massarineae</taxon>
        <taxon>Didymosphaeriaceae</taxon>
        <taxon>Pseudopithomyces</taxon>
    </lineage>
</organism>
<protein>
    <submittedName>
        <fullName evidence="3">Uncharacterized protein</fullName>
    </submittedName>
</protein>
<feature type="region of interest" description="Disordered" evidence="1">
    <location>
        <begin position="393"/>
        <end position="419"/>
    </location>
</feature>
<feature type="region of interest" description="Disordered" evidence="1">
    <location>
        <begin position="308"/>
        <end position="350"/>
    </location>
</feature>
<feature type="region of interest" description="Disordered" evidence="1">
    <location>
        <begin position="497"/>
        <end position="525"/>
    </location>
</feature>
<keyword evidence="2" id="KW-1133">Transmembrane helix</keyword>
<feature type="region of interest" description="Disordered" evidence="1">
    <location>
        <begin position="164"/>
        <end position="191"/>
    </location>
</feature>
<evidence type="ECO:0000313" key="3">
    <source>
        <dbReference type="EMBL" id="KAK3201953.1"/>
    </source>
</evidence>
<gene>
    <name evidence="3" type="ORF">GRF29_164g1208387</name>
</gene>
<evidence type="ECO:0000256" key="1">
    <source>
        <dbReference type="SAM" id="MobiDB-lite"/>
    </source>
</evidence>
<keyword evidence="2" id="KW-0472">Membrane</keyword>
<feature type="region of interest" description="Disordered" evidence="1">
    <location>
        <begin position="1108"/>
        <end position="1215"/>
    </location>
</feature>
<feature type="region of interest" description="Disordered" evidence="1">
    <location>
        <begin position="258"/>
        <end position="279"/>
    </location>
</feature>
<feature type="compositionally biased region" description="Polar residues" evidence="1">
    <location>
        <begin position="319"/>
        <end position="333"/>
    </location>
</feature>
<evidence type="ECO:0000256" key="2">
    <source>
        <dbReference type="SAM" id="Phobius"/>
    </source>
</evidence>